<feature type="region of interest" description="Disordered" evidence="6">
    <location>
        <begin position="1"/>
        <end position="65"/>
    </location>
</feature>
<keyword evidence="3 5" id="KW-0949">S-adenosyl-L-methionine</keyword>
<evidence type="ECO:0000313" key="9">
    <source>
        <dbReference type="Proteomes" id="UP000469215"/>
    </source>
</evidence>
<dbReference type="PRINTS" id="PR02008">
    <property type="entry name" value="RCMTFAMILY"/>
</dbReference>
<keyword evidence="4 5" id="KW-0694">RNA-binding</keyword>
<dbReference type="InterPro" id="IPR023267">
    <property type="entry name" value="RCMT"/>
</dbReference>
<dbReference type="InterPro" id="IPR035926">
    <property type="entry name" value="NusB-like_sf"/>
</dbReference>
<dbReference type="GO" id="GO:0003723">
    <property type="term" value="F:RNA binding"/>
    <property type="evidence" value="ECO:0007669"/>
    <property type="project" value="UniProtKB-UniRule"/>
</dbReference>
<sequence>MSEPNRHRGAHGGPDDAGRPHRGRGAPRDGSGRGDRRPRDRGERSGSRGERRAEGRESAPRAPRPNLPRQVAWEVLCDVAERDAYANLVLPGRIARAHMQGPDAGMTTELTYGTLRAQGFYDAIISVAADRPAESIDLPVLAAMRMGAHQLLSTRIAPHAAVKETVGVIRASASSRAAGFVNAVLRRIGERDRAEWAALVTEGLDERDALALTASHPQWIARALRQALSAHGRDPEELGDLLAADNTPAAVCLTALPGAVDRDALARAVGEPTPLSPIGVALSGGSPAAVPEVAQGRARVQDEGSQLVALALLGAAAPADRPGSAWLDMCAGPGGKTAILAAAAQRDDRAVEALDSSEHRADLVRDSTRAFADRVRVDTADAREFGAAHPGEYARVLVDVPCSGLGALRRRPEARWRRSAADLGGLGPIQRDLLAAGFDAVAPGGVLAYTTCSPHLAETLLVVGDFARKRGADVEVLDAPEVLAEVTGEPAASFASGSVGTPEQGARAADGTRAQGRAAQLWPHVHGTDGMFLTLLRKPAAAPDAQEAP</sequence>
<dbReference type="RefSeq" id="WP_160953955.1">
    <property type="nucleotide sequence ID" value="NZ_WWEQ01000058.1"/>
</dbReference>
<dbReference type="GO" id="GO:0001510">
    <property type="term" value="P:RNA methylation"/>
    <property type="evidence" value="ECO:0007669"/>
    <property type="project" value="InterPro"/>
</dbReference>
<comment type="similarity">
    <text evidence="5">Belongs to the class I-like SAM-binding methyltransferase superfamily. RsmB/NOP family.</text>
</comment>
<protein>
    <submittedName>
        <fullName evidence="8">RNA methyltransferase</fullName>
    </submittedName>
</protein>
<comment type="caution">
    <text evidence="8">The sequence shown here is derived from an EMBL/GenBank/DDBJ whole genome shotgun (WGS) entry which is preliminary data.</text>
</comment>
<keyword evidence="1 5" id="KW-0489">Methyltransferase</keyword>
<dbReference type="InterPro" id="IPR029063">
    <property type="entry name" value="SAM-dependent_MTases_sf"/>
</dbReference>
<dbReference type="SUPFAM" id="SSF53335">
    <property type="entry name" value="S-adenosyl-L-methionine-dependent methyltransferases"/>
    <property type="match status" value="1"/>
</dbReference>
<evidence type="ECO:0000256" key="6">
    <source>
        <dbReference type="SAM" id="MobiDB-lite"/>
    </source>
</evidence>
<dbReference type="PANTHER" id="PTHR22807">
    <property type="entry name" value="NOP2 YEAST -RELATED NOL1/NOP2/FMU SUN DOMAIN-CONTAINING"/>
    <property type="match status" value="1"/>
</dbReference>
<dbReference type="PANTHER" id="PTHR22807:SF53">
    <property type="entry name" value="RIBOSOMAL RNA SMALL SUBUNIT METHYLTRANSFERASE B-RELATED"/>
    <property type="match status" value="1"/>
</dbReference>
<dbReference type="CDD" id="cd02440">
    <property type="entry name" value="AdoMet_MTases"/>
    <property type="match status" value="1"/>
</dbReference>
<dbReference type="GO" id="GO:0006355">
    <property type="term" value="P:regulation of DNA-templated transcription"/>
    <property type="evidence" value="ECO:0007669"/>
    <property type="project" value="InterPro"/>
</dbReference>
<dbReference type="EMBL" id="WWEQ01000058">
    <property type="protein sequence ID" value="MYM20542.1"/>
    <property type="molecule type" value="Genomic_DNA"/>
</dbReference>
<evidence type="ECO:0000256" key="3">
    <source>
        <dbReference type="ARBA" id="ARBA00022691"/>
    </source>
</evidence>
<proteinExistence type="inferred from homology"/>
<dbReference type="SUPFAM" id="SSF48013">
    <property type="entry name" value="NusB-like"/>
    <property type="match status" value="1"/>
</dbReference>
<dbReference type="AlphaFoldDB" id="A0A6N9HAG3"/>
<dbReference type="InterPro" id="IPR001678">
    <property type="entry name" value="MeTrfase_RsmB-F_NOP2_dom"/>
</dbReference>
<keyword evidence="9" id="KW-1185">Reference proteome</keyword>
<evidence type="ECO:0000256" key="2">
    <source>
        <dbReference type="ARBA" id="ARBA00022679"/>
    </source>
</evidence>
<feature type="binding site" evidence="5">
    <location>
        <position position="355"/>
    </location>
    <ligand>
        <name>S-adenosyl-L-methionine</name>
        <dbReference type="ChEBI" id="CHEBI:59789"/>
    </ligand>
</feature>
<feature type="binding site" evidence="5">
    <location>
        <position position="381"/>
    </location>
    <ligand>
        <name>S-adenosyl-L-methionine</name>
        <dbReference type="ChEBI" id="CHEBI:59789"/>
    </ligand>
</feature>
<dbReference type="InterPro" id="IPR006027">
    <property type="entry name" value="NusB_RsmB_TIM44"/>
</dbReference>
<feature type="domain" description="SAM-dependent MTase RsmB/NOP-type" evidence="7">
    <location>
        <begin position="227"/>
        <end position="539"/>
    </location>
</feature>
<gene>
    <name evidence="8" type="ORF">GSY69_11340</name>
</gene>
<feature type="active site" description="Nucleophile" evidence="5">
    <location>
        <position position="452"/>
    </location>
</feature>
<accession>A0A6N9HAG3</accession>
<dbReference type="PROSITE" id="PS51686">
    <property type="entry name" value="SAM_MT_RSMB_NOP"/>
    <property type="match status" value="1"/>
</dbReference>
<feature type="compositionally biased region" description="Basic and acidic residues" evidence="6">
    <location>
        <begin position="26"/>
        <end position="59"/>
    </location>
</feature>
<dbReference type="InterPro" id="IPR049560">
    <property type="entry name" value="MeTrfase_RsmB-F_NOP2_cat"/>
</dbReference>
<evidence type="ECO:0000313" key="8">
    <source>
        <dbReference type="EMBL" id="MYM20542.1"/>
    </source>
</evidence>
<name>A0A6N9HAG3_9MICO</name>
<keyword evidence="2 5" id="KW-0808">Transferase</keyword>
<organism evidence="8 9">
    <name type="scientific">Brevibacterium rongguiense</name>
    <dbReference type="NCBI Taxonomy" id="2695267"/>
    <lineage>
        <taxon>Bacteria</taxon>
        <taxon>Bacillati</taxon>
        <taxon>Actinomycetota</taxon>
        <taxon>Actinomycetes</taxon>
        <taxon>Micrococcales</taxon>
        <taxon>Brevibacteriaceae</taxon>
        <taxon>Brevibacterium</taxon>
    </lineage>
</organism>
<evidence type="ECO:0000256" key="4">
    <source>
        <dbReference type="ARBA" id="ARBA00022884"/>
    </source>
</evidence>
<dbReference type="Gene3D" id="3.40.50.150">
    <property type="entry name" value="Vaccinia Virus protein VP39"/>
    <property type="match status" value="1"/>
</dbReference>
<evidence type="ECO:0000259" key="7">
    <source>
        <dbReference type="PROSITE" id="PS51686"/>
    </source>
</evidence>
<reference evidence="8 9" key="1">
    <citation type="submission" date="2020-01" db="EMBL/GenBank/DDBJ databases">
        <authorList>
            <person name="Deng T."/>
        </authorList>
    </citation>
    <scope>NUCLEOTIDE SEQUENCE [LARGE SCALE GENOMIC DNA]</scope>
    <source>
        <strain evidence="8 9">5221</strain>
    </source>
</reference>
<dbReference type="Pfam" id="PF01029">
    <property type="entry name" value="NusB"/>
    <property type="match status" value="1"/>
</dbReference>
<evidence type="ECO:0000256" key="1">
    <source>
        <dbReference type="ARBA" id="ARBA00022603"/>
    </source>
</evidence>
<feature type="binding site" evidence="5">
    <location>
        <position position="399"/>
    </location>
    <ligand>
        <name>S-adenosyl-L-methionine</name>
        <dbReference type="ChEBI" id="CHEBI:59789"/>
    </ligand>
</feature>
<dbReference type="Gene3D" id="1.10.940.10">
    <property type="entry name" value="NusB-like"/>
    <property type="match status" value="1"/>
</dbReference>
<dbReference type="Pfam" id="PF01189">
    <property type="entry name" value="Methyltr_RsmB-F"/>
    <property type="match status" value="1"/>
</dbReference>
<evidence type="ECO:0000256" key="5">
    <source>
        <dbReference type="PROSITE-ProRule" id="PRU01023"/>
    </source>
</evidence>
<dbReference type="GO" id="GO:0008173">
    <property type="term" value="F:RNA methyltransferase activity"/>
    <property type="evidence" value="ECO:0007669"/>
    <property type="project" value="InterPro"/>
</dbReference>
<dbReference type="Proteomes" id="UP000469215">
    <property type="component" value="Unassembled WGS sequence"/>
</dbReference>
<feature type="binding site" evidence="5">
    <location>
        <begin position="330"/>
        <end position="336"/>
    </location>
    <ligand>
        <name>S-adenosyl-L-methionine</name>
        <dbReference type="ChEBI" id="CHEBI:59789"/>
    </ligand>
</feature>